<keyword evidence="6 9" id="KW-1133">Transmembrane helix</keyword>
<evidence type="ECO:0000256" key="9">
    <source>
        <dbReference type="SAM" id="Phobius"/>
    </source>
</evidence>
<evidence type="ECO:0000256" key="1">
    <source>
        <dbReference type="ARBA" id="ARBA00004651"/>
    </source>
</evidence>
<evidence type="ECO:0000256" key="7">
    <source>
        <dbReference type="ARBA" id="ARBA00023136"/>
    </source>
</evidence>
<dbReference type="GO" id="GO:0005886">
    <property type="term" value="C:plasma membrane"/>
    <property type="evidence" value="ECO:0007669"/>
    <property type="project" value="UniProtKB-SubCell"/>
</dbReference>
<dbReference type="InterPro" id="IPR001851">
    <property type="entry name" value="ABC_transp_permease"/>
</dbReference>
<feature type="transmembrane region" description="Helical" evidence="9">
    <location>
        <begin position="6"/>
        <end position="27"/>
    </location>
</feature>
<evidence type="ECO:0000313" key="10">
    <source>
        <dbReference type="EMBL" id="CAB4873329.1"/>
    </source>
</evidence>
<dbReference type="GO" id="GO:0006865">
    <property type="term" value="P:amino acid transport"/>
    <property type="evidence" value="ECO:0007669"/>
    <property type="project" value="UniProtKB-KW"/>
</dbReference>
<dbReference type="CDD" id="cd06582">
    <property type="entry name" value="TM_PBP1_LivH_like"/>
    <property type="match status" value="1"/>
</dbReference>
<keyword evidence="2" id="KW-0813">Transport</keyword>
<dbReference type="InterPro" id="IPR052157">
    <property type="entry name" value="BCAA_transport_permease"/>
</dbReference>
<comment type="similarity">
    <text evidence="8">Belongs to the binding-protein-dependent transport system permease family. LivHM subfamily.</text>
</comment>
<comment type="subcellular location">
    <subcellularLocation>
        <location evidence="1">Cell membrane</location>
        <topology evidence="1">Multi-pass membrane protein</topology>
    </subcellularLocation>
</comment>
<feature type="transmembrane region" description="Helical" evidence="9">
    <location>
        <begin position="94"/>
        <end position="114"/>
    </location>
</feature>
<evidence type="ECO:0000256" key="4">
    <source>
        <dbReference type="ARBA" id="ARBA00022692"/>
    </source>
</evidence>
<evidence type="ECO:0000256" key="8">
    <source>
        <dbReference type="ARBA" id="ARBA00037998"/>
    </source>
</evidence>
<keyword evidence="7 9" id="KW-0472">Membrane</keyword>
<keyword evidence="5" id="KW-0029">Amino-acid transport</keyword>
<feature type="transmembrane region" description="Helical" evidence="9">
    <location>
        <begin position="231"/>
        <end position="262"/>
    </location>
</feature>
<evidence type="ECO:0000256" key="5">
    <source>
        <dbReference type="ARBA" id="ARBA00022970"/>
    </source>
</evidence>
<evidence type="ECO:0000256" key="2">
    <source>
        <dbReference type="ARBA" id="ARBA00022448"/>
    </source>
</evidence>
<keyword evidence="4 9" id="KW-0812">Transmembrane</keyword>
<dbReference type="GO" id="GO:0022857">
    <property type="term" value="F:transmembrane transporter activity"/>
    <property type="evidence" value="ECO:0007669"/>
    <property type="project" value="InterPro"/>
</dbReference>
<dbReference type="PANTHER" id="PTHR11795:SF451">
    <property type="entry name" value="ABC TRANSPORTER PERMEASE PROTEIN"/>
    <property type="match status" value="1"/>
</dbReference>
<gene>
    <name evidence="10" type="ORF">UFOPK3342_01113</name>
</gene>
<feature type="transmembrane region" description="Helical" evidence="9">
    <location>
        <begin position="60"/>
        <end position="82"/>
    </location>
</feature>
<name>A0A6J7DY98_9ZZZZ</name>
<sequence>MIQLINTLLIGITAGSIYALMAIAIVLVWRSTRVINFAQAGMALLSTYFGYEAMVHLNSFWIALPVAMIGGAAVAAFIELVFMRFLLKRSAHGAISGVAPIIATLGLLGVIRSLTSSIWGGQDVRIVGPVSNVGYSLGANTLAFSPLKLLILVTVIVLVLLLSLLFQKSNMGLSLRASAFSPEIARLSGIRVNGVRTLGWSLAGASGAVAGMFQTVNGNGSFSPDSIEFSLLLVSGFIAAVIGGLDSLVGAVIGGLVLGLVISFVLMYINSSLFFIAPFVILLIVLFVRPQGIIGAKAARRA</sequence>
<keyword evidence="3" id="KW-1003">Cell membrane</keyword>
<accession>A0A6J7DY98</accession>
<dbReference type="PANTHER" id="PTHR11795">
    <property type="entry name" value="BRANCHED-CHAIN AMINO ACID TRANSPORT SYSTEM PERMEASE PROTEIN LIVH"/>
    <property type="match status" value="1"/>
</dbReference>
<evidence type="ECO:0000256" key="3">
    <source>
        <dbReference type="ARBA" id="ARBA00022475"/>
    </source>
</evidence>
<dbReference type="Pfam" id="PF02653">
    <property type="entry name" value="BPD_transp_2"/>
    <property type="match status" value="1"/>
</dbReference>
<proteinExistence type="inferred from homology"/>
<feature type="transmembrane region" description="Helical" evidence="9">
    <location>
        <begin position="268"/>
        <end position="288"/>
    </location>
</feature>
<feature type="transmembrane region" description="Helical" evidence="9">
    <location>
        <begin position="147"/>
        <end position="166"/>
    </location>
</feature>
<protein>
    <submittedName>
        <fullName evidence="10">Unannotated protein</fullName>
    </submittedName>
</protein>
<reference evidence="10" key="1">
    <citation type="submission" date="2020-05" db="EMBL/GenBank/DDBJ databases">
        <authorList>
            <person name="Chiriac C."/>
            <person name="Salcher M."/>
            <person name="Ghai R."/>
            <person name="Kavagutti S V."/>
        </authorList>
    </citation>
    <scope>NUCLEOTIDE SEQUENCE</scope>
</reference>
<dbReference type="AlphaFoldDB" id="A0A6J7DY98"/>
<evidence type="ECO:0000256" key="6">
    <source>
        <dbReference type="ARBA" id="ARBA00022989"/>
    </source>
</evidence>
<organism evidence="10">
    <name type="scientific">freshwater metagenome</name>
    <dbReference type="NCBI Taxonomy" id="449393"/>
    <lineage>
        <taxon>unclassified sequences</taxon>
        <taxon>metagenomes</taxon>
        <taxon>ecological metagenomes</taxon>
    </lineage>
</organism>
<dbReference type="EMBL" id="CAFBLH010000037">
    <property type="protein sequence ID" value="CAB4873329.1"/>
    <property type="molecule type" value="Genomic_DNA"/>
</dbReference>